<evidence type="ECO:0000313" key="3">
    <source>
        <dbReference type="Proteomes" id="UP000550707"/>
    </source>
</evidence>
<reference evidence="2 3" key="1">
    <citation type="journal article" date="2020" name="Nature">
        <title>Six reference-quality genomes reveal evolution of bat adaptations.</title>
        <authorList>
            <person name="Jebb D."/>
            <person name="Huang Z."/>
            <person name="Pippel M."/>
            <person name="Hughes G.M."/>
            <person name="Lavrichenko K."/>
            <person name="Devanna P."/>
            <person name="Winkler S."/>
            <person name="Jermiin L.S."/>
            <person name="Skirmuntt E.C."/>
            <person name="Katzourakis A."/>
            <person name="Burkitt-Gray L."/>
            <person name="Ray D.A."/>
            <person name="Sullivan K.A.M."/>
            <person name="Roscito J.G."/>
            <person name="Kirilenko B.M."/>
            <person name="Davalos L.M."/>
            <person name="Corthals A.P."/>
            <person name="Power M.L."/>
            <person name="Jones G."/>
            <person name="Ransome R.D."/>
            <person name="Dechmann D.K.N."/>
            <person name="Locatelli A.G."/>
            <person name="Puechmaille S.J."/>
            <person name="Fedrigo O."/>
            <person name="Jarvis E.D."/>
            <person name="Hiller M."/>
            <person name="Vernes S.C."/>
            <person name="Myers E.W."/>
            <person name="Teeling E.C."/>
        </authorList>
    </citation>
    <scope>NUCLEOTIDE SEQUENCE [LARGE SCALE GENOMIC DNA]</scope>
    <source>
        <strain evidence="2">MMolMol1</strain>
        <tissue evidence="2">Muscle</tissue>
    </source>
</reference>
<comment type="caution">
    <text evidence="2">The sequence shown here is derived from an EMBL/GenBank/DDBJ whole genome shotgun (WGS) entry which is preliminary data.</text>
</comment>
<feature type="region of interest" description="Disordered" evidence="1">
    <location>
        <begin position="1"/>
        <end position="21"/>
    </location>
</feature>
<gene>
    <name evidence="2" type="ORF">HJG59_014564</name>
</gene>
<dbReference type="Proteomes" id="UP000550707">
    <property type="component" value="Unassembled WGS sequence"/>
</dbReference>
<keyword evidence="2" id="KW-0472">Membrane</keyword>
<feature type="region of interest" description="Disordered" evidence="1">
    <location>
        <begin position="75"/>
        <end position="125"/>
    </location>
</feature>
<feature type="compositionally biased region" description="Basic residues" evidence="1">
    <location>
        <begin position="1"/>
        <end position="11"/>
    </location>
</feature>
<accession>A0A7J8HCX8</accession>
<organism evidence="2 3">
    <name type="scientific">Molossus molossus</name>
    <name type="common">Pallas' mastiff bat</name>
    <name type="synonym">Vespertilio molossus</name>
    <dbReference type="NCBI Taxonomy" id="27622"/>
    <lineage>
        <taxon>Eukaryota</taxon>
        <taxon>Metazoa</taxon>
        <taxon>Chordata</taxon>
        <taxon>Craniata</taxon>
        <taxon>Vertebrata</taxon>
        <taxon>Euteleostomi</taxon>
        <taxon>Mammalia</taxon>
        <taxon>Eutheria</taxon>
        <taxon>Laurasiatheria</taxon>
        <taxon>Chiroptera</taxon>
        <taxon>Yangochiroptera</taxon>
        <taxon>Molossidae</taxon>
        <taxon>Molossus</taxon>
    </lineage>
</organism>
<dbReference type="InParanoid" id="A0A7J8HCX8"/>
<dbReference type="AlphaFoldDB" id="A0A7J8HCX8"/>
<evidence type="ECO:0000313" key="2">
    <source>
        <dbReference type="EMBL" id="KAF6470126.1"/>
    </source>
</evidence>
<keyword evidence="2" id="KW-0812">Transmembrane</keyword>
<name>A0A7J8HCX8_MOLMO</name>
<protein>
    <submittedName>
        <fullName evidence="2">POM121 transmembrane nucleoporin like 12</fullName>
    </submittedName>
</protein>
<evidence type="ECO:0000256" key="1">
    <source>
        <dbReference type="SAM" id="MobiDB-lite"/>
    </source>
</evidence>
<sequence length="125" mass="12993">MPRALSPRRKGSREFDGPPCFEIPESLIQARGSEPWPSAFTPLVRTGVVPCFVPRPGPLNRSLCSWGCSVCREDTDHGSAASPAEGGQSPRAEPGAAGADLRGGSVAGPRAGPGSQLRPQGPICF</sequence>
<dbReference type="EMBL" id="JACASF010000007">
    <property type="protein sequence ID" value="KAF6470126.1"/>
    <property type="molecule type" value="Genomic_DNA"/>
</dbReference>
<proteinExistence type="predicted"/>
<keyword evidence="3" id="KW-1185">Reference proteome</keyword>